<reference evidence="2 3" key="1">
    <citation type="submission" date="2019-04" db="EMBL/GenBank/DDBJ databases">
        <title>An improved genome assembly and genetic linkage map for asparagus bean, Vigna unguiculata ssp. sesquipedialis.</title>
        <authorList>
            <person name="Xia Q."/>
            <person name="Zhang R."/>
            <person name="Dong Y."/>
        </authorList>
    </citation>
    <scope>NUCLEOTIDE SEQUENCE [LARGE SCALE GENOMIC DNA]</scope>
    <source>
        <tissue evidence="2">Leaf</tissue>
    </source>
</reference>
<organism evidence="2 3">
    <name type="scientific">Vigna unguiculata</name>
    <name type="common">Cowpea</name>
    <dbReference type="NCBI Taxonomy" id="3917"/>
    <lineage>
        <taxon>Eukaryota</taxon>
        <taxon>Viridiplantae</taxon>
        <taxon>Streptophyta</taxon>
        <taxon>Embryophyta</taxon>
        <taxon>Tracheophyta</taxon>
        <taxon>Spermatophyta</taxon>
        <taxon>Magnoliopsida</taxon>
        <taxon>eudicotyledons</taxon>
        <taxon>Gunneridae</taxon>
        <taxon>Pentapetalae</taxon>
        <taxon>rosids</taxon>
        <taxon>fabids</taxon>
        <taxon>Fabales</taxon>
        <taxon>Fabaceae</taxon>
        <taxon>Papilionoideae</taxon>
        <taxon>50 kb inversion clade</taxon>
        <taxon>NPAAA clade</taxon>
        <taxon>indigoferoid/millettioid clade</taxon>
        <taxon>Phaseoleae</taxon>
        <taxon>Vigna</taxon>
    </lineage>
</organism>
<evidence type="ECO:0000256" key="1">
    <source>
        <dbReference type="SAM" id="SignalP"/>
    </source>
</evidence>
<name>A0A4D6N287_VIGUN</name>
<sequence length="214" mass="24269">MYFFSDFFLFCLTFPFLSSIFPSLRDRQLCKASTFHFFSTTNVFFLHPSGKKKASDTASCALPASVRVRCASDAGKHGSDAVSELHSHPTPTALSTTTSSTCRSLPTANNAVCFPTVTTCSTPIASMHGSLLTLTVHFVESLFTDTPYRSNHFLTLNRLRWVFLLFPHRFGARGSRWKWVGISIDWHPRNDMVTDPQDEENEIKFVFTRRKFIH</sequence>
<accession>A0A4D6N287</accession>
<protein>
    <recommendedName>
        <fullName evidence="4">Secreted protein</fullName>
    </recommendedName>
</protein>
<keyword evidence="3" id="KW-1185">Reference proteome</keyword>
<dbReference type="EMBL" id="CP039353">
    <property type="protein sequence ID" value="QCE06609.1"/>
    <property type="molecule type" value="Genomic_DNA"/>
</dbReference>
<evidence type="ECO:0000313" key="2">
    <source>
        <dbReference type="EMBL" id="QCE06609.1"/>
    </source>
</evidence>
<gene>
    <name evidence="2" type="ORF">DEO72_LG9g1623</name>
</gene>
<feature type="signal peptide" evidence="1">
    <location>
        <begin position="1"/>
        <end position="19"/>
    </location>
</feature>
<dbReference type="Proteomes" id="UP000501690">
    <property type="component" value="Linkage Group LG9"/>
</dbReference>
<evidence type="ECO:0000313" key="3">
    <source>
        <dbReference type="Proteomes" id="UP000501690"/>
    </source>
</evidence>
<evidence type="ECO:0008006" key="4">
    <source>
        <dbReference type="Google" id="ProtNLM"/>
    </source>
</evidence>
<feature type="chain" id="PRO_5020031354" description="Secreted protein" evidence="1">
    <location>
        <begin position="20"/>
        <end position="214"/>
    </location>
</feature>
<dbReference type="AlphaFoldDB" id="A0A4D6N287"/>
<keyword evidence="1" id="KW-0732">Signal</keyword>
<proteinExistence type="predicted"/>